<reference evidence="2 4" key="1">
    <citation type="submission" date="2016-11" db="EMBL/GenBank/DDBJ databases">
        <title>Complete Genome Sequence of Bradyrhizobium sp. strain J5, an isolated from soybean nodule in Hokkaido.</title>
        <authorList>
            <person name="Kanehara K."/>
        </authorList>
    </citation>
    <scope>NUCLEOTIDE SEQUENCE [LARGE SCALE GENOMIC DNA]</scope>
    <source>
        <strain evidence="2 4">J5</strain>
    </source>
</reference>
<evidence type="ECO:0000313" key="4">
    <source>
        <dbReference type="Proteomes" id="UP000181962"/>
    </source>
</evidence>
<reference evidence="3 5" key="2">
    <citation type="submission" date="2017-03" db="EMBL/GenBank/DDBJ databases">
        <title>Whole genome sequences of fourteen strains of Bradyrhizobium canariense and one strain of Bradyrhizobium japonicum isolated from Lupinus (Papilionoideae: Genisteae) species in Algeria.</title>
        <authorList>
            <person name="Crovadore J."/>
            <person name="Chekireb D."/>
            <person name="Brachmann A."/>
            <person name="Chablais R."/>
            <person name="Cochard B."/>
            <person name="Lefort F."/>
        </authorList>
    </citation>
    <scope>NUCLEOTIDE SEQUENCE [LARGE SCALE GENOMIC DNA]</scope>
    <source>
        <strain evidence="3 5">UBMA197</strain>
    </source>
</reference>
<dbReference type="InterPro" id="IPR010319">
    <property type="entry name" value="Transglutaminase-like_Cys_pept"/>
</dbReference>
<dbReference type="PANTHER" id="PTHR39327">
    <property type="match status" value="1"/>
</dbReference>
<sequence length="215" mass="23788">MAGNRNAKQRLTTLAAAGLAAACLSMALPAHAFLARPTLFAAIGAATKAPSGWQQFCAENAEDCRPGADQARDVVLTPELLQQLYETNKYVNDRVAWTSDDALYGKAERWTLPLDRGDCEDIVLLKRKMLAKLGWPQGSLLITTVEEPGPAKGRHAVLTVRSDRGEMILDNQTPEILFWYETKYRYLSRQSATDPNVWVAFGSEQPKPPAFPVER</sequence>
<dbReference type="EMBL" id="NAFL01000268">
    <property type="protein sequence ID" value="OSJ28876.1"/>
    <property type="molecule type" value="Genomic_DNA"/>
</dbReference>
<gene>
    <name evidence="2" type="ORF">BKD09_34660</name>
    <name evidence="3" type="ORF">BSZ19_29250</name>
</gene>
<evidence type="ECO:0008006" key="6">
    <source>
        <dbReference type="Google" id="ProtNLM"/>
    </source>
</evidence>
<organism evidence="2 4">
    <name type="scientific">Bradyrhizobium japonicum</name>
    <dbReference type="NCBI Taxonomy" id="375"/>
    <lineage>
        <taxon>Bacteria</taxon>
        <taxon>Pseudomonadati</taxon>
        <taxon>Pseudomonadota</taxon>
        <taxon>Alphaproteobacteria</taxon>
        <taxon>Hyphomicrobiales</taxon>
        <taxon>Nitrobacteraceae</taxon>
        <taxon>Bradyrhizobium</taxon>
    </lineage>
</organism>
<dbReference type="AlphaFoldDB" id="A0A1L3FJP5"/>
<feature type="signal peptide" evidence="1">
    <location>
        <begin position="1"/>
        <end position="32"/>
    </location>
</feature>
<feature type="chain" id="PRO_5011896893" description="Transglutaminase" evidence="1">
    <location>
        <begin position="33"/>
        <end position="215"/>
    </location>
</feature>
<dbReference type="OrthoDB" id="7206808at2"/>
<dbReference type="PROSITE" id="PS51257">
    <property type="entry name" value="PROKAR_LIPOPROTEIN"/>
    <property type="match status" value="1"/>
</dbReference>
<evidence type="ECO:0000313" key="5">
    <source>
        <dbReference type="Proteomes" id="UP000193335"/>
    </source>
</evidence>
<keyword evidence="1" id="KW-0732">Signal</keyword>
<dbReference type="Gene3D" id="3.10.620.30">
    <property type="match status" value="1"/>
</dbReference>
<dbReference type="Pfam" id="PF06035">
    <property type="entry name" value="Peptidase_C93"/>
    <property type="match status" value="1"/>
</dbReference>
<dbReference type="RefSeq" id="WP_071915607.1">
    <property type="nucleotide sequence ID" value="NZ_CP017637.1"/>
</dbReference>
<proteinExistence type="predicted"/>
<evidence type="ECO:0000256" key="1">
    <source>
        <dbReference type="SAM" id="SignalP"/>
    </source>
</evidence>
<evidence type="ECO:0000313" key="2">
    <source>
        <dbReference type="EMBL" id="APG13508.1"/>
    </source>
</evidence>
<dbReference type="Proteomes" id="UP000193335">
    <property type="component" value="Unassembled WGS sequence"/>
</dbReference>
<dbReference type="PANTHER" id="PTHR39327:SF1">
    <property type="entry name" value="BLR5470 PROTEIN"/>
    <property type="match status" value="1"/>
</dbReference>
<dbReference type="EMBL" id="CP017637">
    <property type="protein sequence ID" value="APG13508.1"/>
    <property type="molecule type" value="Genomic_DNA"/>
</dbReference>
<evidence type="ECO:0000313" key="3">
    <source>
        <dbReference type="EMBL" id="OSJ28876.1"/>
    </source>
</evidence>
<protein>
    <recommendedName>
        <fullName evidence="6">Transglutaminase</fullName>
    </recommendedName>
</protein>
<name>A0A1L3FJP5_BRAJP</name>
<accession>A0A1L3FJP5</accession>
<dbReference type="Proteomes" id="UP000181962">
    <property type="component" value="Chromosome"/>
</dbReference>